<evidence type="ECO:0000256" key="1">
    <source>
        <dbReference type="ARBA" id="ARBA00022821"/>
    </source>
</evidence>
<feature type="domain" description="Disease resistance protein At4g27190-like leucine-rich repeats" evidence="2">
    <location>
        <begin position="2"/>
        <end position="111"/>
    </location>
</feature>
<proteinExistence type="predicted"/>
<dbReference type="Proteomes" id="UP001280121">
    <property type="component" value="Unassembled WGS sequence"/>
</dbReference>
<comment type="caution">
    <text evidence="3">The sequence shown here is derived from an EMBL/GenBank/DDBJ whole genome shotgun (WGS) entry which is preliminary data.</text>
</comment>
<protein>
    <recommendedName>
        <fullName evidence="2">Disease resistance protein At4g27190-like leucine-rich repeats domain-containing protein</fullName>
    </recommendedName>
</protein>
<name>A0AAD9TKD4_9ROSI</name>
<dbReference type="InterPro" id="IPR057135">
    <property type="entry name" value="At4g27190-like_LRR"/>
</dbReference>
<dbReference type="PANTHER" id="PTHR33463:SF204">
    <property type="entry name" value="NB-ARC DOMAIN-CONTAINING PROTEIN"/>
    <property type="match status" value="1"/>
</dbReference>
<evidence type="ECO:0000313" key="4">
    <source>
        <dbReference type="Proteomes" id="UP001280121"/>
    </source>
</evidence>
<accession>A0AAD9TKD4</accession>
<reference evidence="3" key="1">
    <citation type="journal article" date="2023" name="Plant J.">
        <title>Genome sequences and population genomics provide insights into the demographic history, inbreeding, and mutation load of two 'living fossil' tree species of Dipteronia.</title>
        <authorList>
            <person name="Feng Y."/>
            <person name="Comes H.P."/>
            <person name="Chen J."/>
            <person name="Zhu S."/>
            <person name="Lu R."/>
            <person name="Zhang X."/>
            <person name="Li P."/>
            <person name="Qiu J."/>
            <person name="Olsen K.M."/>
            <person name="Qiu Y."/>
        </authorList>
    </citation>
    <scope>NUCLEOTIDE SEQUENCE</scope>
    <source>
        <strain evidence="3">KIB01</strain>
    </source>
</reference>
<dbReference type="InterPro" id="IPR032675">
    <property type="entry name" value="LRR_dom_sf"/>
</dbReference>
<evidence type="ECO:0000313" key="3">
    <source>
        <dbReference type="EMBL" id="KAK2637734.1"/>
    </source>
</evidence>
<organism evidence="3 4">
    <name type="scientific">Dipteronia dyeriana</name>
    <dbReference type="NCBI Taxonomy" id="168575"/>
    <lineage>
        <taxon>Eukaryota</taxon>
        <taxon>Viridiplantae</taxon>
        <taxon>Streptophyta</taxon>
        <taxon>Embryophyta</taxon>
        <taxon>Tracheophyta</taxon>
        <taxon>Spermatophyta</taxon>
        <taxon>Magnoliopsida</taxon>
        <taxon>eudicotyledons</taxon>
        <taxon>Gunneridae</taxon>
        <taxon>Pentapetalae</taxon>
        <taxon>rosids</taxon>
        <taxon>malvids</taxon>
        <taxon>Sapindales</taxon>
        <taxon>Sapindaceae</taxon>
        <taxon>Hippocastanoideae</taxon>
        <taxon>Acereae</taxon>
        <taxon>Dipteronia</taxon>
    </lineage>
</organism>
<keyword evidence="4" id="KW-1185">Reference proteome</keyword>
<dbReference type="PANTHER" id="PTHR33463">
    <property type="entry name" value="NB-ARC DOMAIN-CONTAINING PROTEIN-RELATED"/>
    <property type="match status" value="1"/>
</dbReference>
<evidence type="ECO:0000259" key="2">
    <source>
        <dbReference type="Pfam" id="PF23247"/>
    </source>
</evidence>
<gene>
    <name evidence="3" type="ORF">Ddye_025529</name>
</gene>
<dbReference type="InterPro" id="IPR050905">
    <property type="entry name" value="Plant_NBS-LRR"/>
</dbReference>
<dbReference type="Gene3D" id="3.80.10.10">
    <property type="entry name" value="Ribonuclease Inhibitor"/>
    <property type="match status" value="1"/>
</dbReference>
<sequence>MMWEGHIPKGLFHTLEILEVCYDESAVLPLHIVQRFHNLEKLSLYSGSYERIFSREGIGKQAKTLVKMRKLFLSRLNDLNYMWKQDSRLDLVLQNLEVLEVDKCGSLITLMAPFASFQNLTILEVKSCKNLMNLVTSSTAKSLVQLIKMKISHCYKITEVIENQEDRAEDTIIFSKLKSLSLKSLLCLRSFCSGNYILEFPSLEKLSVKGSNMEIFSTGVLSTPVLRKVKIILGLIEPVVDLNKTIQQLYKKEVYVYNSFFHH</sequence>
<keyword evidence="1" id="KW-0611">Plant defense</keyword>
<dbReference type="SUPFAM" id="SSF52058">
    <property type="entry name" value="L domain-like"/>
    <property type="match status" value="1"/>
</dbReference>
<dbReference type="AlphaFoldDB" id="A0AAD9TKD4"/>
<dbReference type="Pfam" id="PF23247">
    <property type="entry name" value="LRR_RPS2"/>
    <property type="match status" value="2"/>
</dbReference>
<dbReference type="EMBL" id="JANJYI010000008">
    <property type="protein sequence ID" value="KAK2637734.1"/>
    <property type="molecule type" value="Genomic_DNA"/>
</dbReference>
<feature type="domain" description="Disease resistance protein At4g27190-like leucine-rich repeats" evidence="2">
    <location>
        <begin position="115"/>
        <end position="210"/>
    </location>
</feature>